<dbReference type="PROSITE" id="PS00101">
    <property type="entry name" value="HEXAPEP_TRANSFERASES"/>
    <property type="match status" value="1"/>
</dbReference>
<comment type="caution">
    <text evidence="19">The sequence shown here is derived from an EMBL/GenBank/DDBJ whole genome shotgun (WGS) entry which is preliminary data.</text>
</comment>
<keyword evidence="11" id="KW-0133">Cell shape</keyword>
<dbReference type="GO" id="GO:0046872">
    <property type="term" value="F:metal ion binding"/>
    <property type="evidence" value="ECO:0007669"/>
    <property type="project" value="UniProtKB-KW"/>
</dbReference>
<protein>
    <recommendedName>
        <fullName evidence="18">Mannose-1-phosphate guanyltransferase C-terminal domain-containing protein</fullName>
    </recommendedName>
</protein>
<evidence type="ECO:0000256" key="9">
    <source>
        <dbReference type="ARBA" id="ARBA00022737"/>
    </source>
</evidence>
<keyword evidence="6" id="KW-0808">Transferase</keyword>
<evidence type="ECO:0000313" key="20">
    <source>
        <dbReference type="Proteomes" id="UP000187404"/>
    </source>
</evidence>
<dbReference type="EMBL" id="MJIE01000001">
    <property type="protein sequence ID" value="OLR54752.1"/>
    <property type="molecule type" value="Genomic_DNA"/>
</dbReference>
<evidence type="ECO:0000256" key="17">
    <source>
        <dbReference type="ARBA" id="ARBA00049628"/>
    </source>
</evidence>
<evidence type="ECO:0000313" key="19">
    <source>
        <dbReference type="EMBL" id="OLR54752.1"/>
    </source>
</evidence>
<evidence type="ECO:0000256" key="8">
    <source>
        <dbReference type="ARBA" id="ARBA00022723"/>
    </source>
</evidence>
<dbReference type="GO" id="GO:0003977">
    <property type="term" value="F:UDP-N-acetylglucosamine diphosphorylase activity"/>
    <property type="evidence" value="ECO:0007669"/>
    <property type="project" value="UniProtKB-EC"/>
</dbReference>
<comment type="function">
    <text evidence="17">Catalyzes the last two sequential reactions in the de novo biosynthetic pathway for UDP-N-acetylglucosamine (UDP-GlcNAc). The C-terminal domain catalyzes the transfer of acetyl group from acetyl coenzyme A to glucosamine-1-phosphate (GlcN-1-P) to produce N-acetylglucosamine-1-phosphate (GlcNAc-1-P), which is converted into UDP-GlcNAc by the transfer of uridine 5-monophosphate (from uridine 5-triphosphate), a reaction catalyzed by the N-terminal domain.</text>
</comment>
<dbReference type="InterPro" id="IPR011004">
    <property type="entry name" value="Trimer_LpxA-like_sf"/>
</dbReference>
<keyword evidence="20" id="KW-1185">Reference proteome</keyword>
<dbReference type="InterPro" id="IPR038009">
    <property type="entry name" value="GlmU_C_LbH"/>
</dbReference>
<keyword evidence="10" id="KW-0460">Magnesium</keyword>
<dbReference type="GO" id="GO:0009252">
    <property type="term" value="P:peptidoglycan biosynthetic process"/>
    <property type="evidence" value="ECO:0007669"/>
    <property type="project" value="UniProtKB-KW"/>
</dbReference>
<dbReference type="GO" id="GO:0071555">
    <property type="term" value="P:cell wall organization"/>
    <property type="evidence" value="ECO:0007669"/>
    <property type="project" value="UniProtKB-KW"/>
</dbReference>
<dbReference type="GO" id="GO:0005737">
    <property type="term" value="C:cytoplasm"/>
    <property type="evidence" value="ECO:0007669"/>
    <property type="project" value="UniProtKB-SubCell"/>
</dbReference>
<comment type="similarity">
    <text evidence="3">In the C-terminal section; belongs to the transferase hexapeptide repeat family.</text>
</comment>
<dbReference type="InterPro" id="IPR018357">
    <property type="entry name" value="Hexapep_transf_CS"/>
</dbReference>
<name>A0A1Q9JET2_9FIRM</name>
<keyword evidence="8" id="KW-0479">Metal-binding</keyword>
<dbReference type="Pfam" id="PF00132">
    <property type="entry name" value="Hexapep"/>
    <property type="match status" value="1"/>
</dbReference>
<keyword evidence="7" id="KW-0548">Nucleotidyltransferase</keyword>
<dbReference type="Pfam" id="PF25087">
    <property type="entry name" value="GMPPB_C"/>
    <property type="match status" value="1"/>
</dbReference>
<keyword evidence="14" id="KW-0961">Cell wall biogenesis/degradation</keyword>
<evidence type="ECO:0000256" key="2">
    <source>
        <dbReference type="ARBA" id="ARBA00004496"/>
    </source>
</evidence>
<evidence type="ECO:0000259" key="18">
    <source>
        <dbReference type="Pfam" id="PF25087"/>
    </source>
</evidence>
<evidence type="ECO:0000256" key="1">
    <source>
        <dbReference type="ARBA" id="ARBA00001946"/>
    </source>
</evidence>
<dbReference type="SUPFAM" id="SSF51161">
    <property type="entry name" value="Trimeric LpxA-like enzymes"/>
    <property type="match status" value="1"/>
</dbReference>
<dbReference type="STRING" id="1261640.BHK98_00800"/>
<proteinExistence type="inferred from homology"/>
<dbReference type="AlphaFoldDB" id="A0A1Q9JET2"/>
<evidence type="ECO:0000256" key="13">
    <source>
        <dbReference type="ARBA" id="ARBA00023315"/>
    </source>
</evidence>
<dbReference type="OrthoDB" id="9775031at2"/>
<accession>A0A1Q9JET2</accession>
<dbReference type="InterPro" id="IPR001451">
    <property type="entry name" value="Hexapep"/>
</dbReference>
<keyword evidence="5" id="KW-0963">Cytoplasm</keyword>
<dbReference type="GO" id="GO:0006048">
    <property type="term" value="P:UDP-N-acetylglucosamine biosynthetic process"/>
    <property type="evidence" value="ECO:0007669"/>
    <property type="project" value="InterPro"/>
</dbReference>
<keyword evidence="12" id="KW-0573">Peptidoglycan synthesis</keyword>
<dbReference type="Proteomes" id="UP000187404">
    <property type="component" value="Unassembled WGS sequence"/>
</dbReference>
<dbReference type="PANTHER" id="PTHR43584:SF3">
    <property type="entry name" value="BIFUNCTIONAL PROTEIN GLMU"/>
    <property type="match status" value="1"/>
</dbReference>
<evidence type="ECO:0000256" key="12">
    <source>
        <dbReference type="ARBA" id="ARBA00022984"/>
    </source>
</evidence>
<evidence type="ECO:0000256" key="6">
    <source>
        <dbReference type="ARBA" id="ARBA00022679"/>
    </source>
</evidence>
<dbReference type="PANTHER" id="PTHR43584">
    <property type="entry name" value="NUCLEOTIDYL TRANSFERASE"/>
    <property type="match status" value="1"/>
</dbReference>
<dbReference type="GO" id="GO:0019134">
    <property type="term" value="F:glucosamine-1-phosphate N-acetyltransferase activity"/>
    <property type="evidence" value="ECO:0007669"/>
    <property type="project" value="UniProtKB-EC"/>
</dbReference>
<keyword evidence="13" id="KW-0012">Acyltransferase</keyword>
<comment type="cofactor">
    <cofactor evidence="1">
        <name>Mg(2+)</name>
        <dbReference type="ChEBI" id="CHEBI:18420"/>
    </cofactor>
</comment>
<evidence type="ECO:0000256" key="16">
    <source>
        <dbReference type="ARBA" id="ARBA00048493"/>
    </source>
</evidence>
<organism evidence="19 20">
    <name type="scientific">Hornefia porci</name>
    <dbReference type="NCBI Taxonomy" id="2652292"/>
    <lineage>
        <taxon>Bacteria</taxon>
        <taxon>Bacillati</taxon>
        <taxon>Bacillota</taxon>
        <taxon>Clostridia</taxon>
        <taxon>Peptostreptococcales</taxon>
        <taxon>Anaerovoracaceae</taxon>
        <taxon>Hornefia</taxon>
    </lineage>
</organism>
<dbReference type="RefSeq" id="WP_075711771.1">
    <property type="nucleotide sequence ID" value="NZ_MJIE01000001.1"/>
</dbReference>
<evidence type="ECO:0000256" key="15">
    <source>
        <dbReference type="ARBA" id="ARBA00048247"/>
    </source>
</evidence>
<comment type="catalytic activity">
    <reaction evidence="16">
        <text>N-acetyl-alpha-D-glucosamine 1-phosphate + UTP + H(+) = UDP-N-acetyl-alpha-D-glucosamine + diphosphate</text>
        <dbReference type="Rhea" id="RHEA:13509"/>
        <dbReference type="ChEBI" id="CHEBI:15378"/>
        <dbReference type="ChEBI" id="CHEBI:33019"/>
        <dbReference type="ChEBI" id="CHEBI:46398"/>
        <dbReference type="ChEBI" id="CHEBI:57705"/>
        <dbReference type="ChEBI" id="CHEBI:57776"/>
        <dbReference type="EC" id="2.7.7.23"/>
    </reaction>
</comment>
<evidence type="ECO:0000256" key="4">
    <source>
        <dbReference type="ARBA" id="ARBA00007947"/>
    </source>
</evidence>
<evidence type="ECO:0000256" key="3">
    <source>
        <dbReference type="ARBA" id="ARBA00007707"/>
    </source>
</evidence>
<evidence type="ECO:0000256" key="11">
    <source>
        <dbReference type="ARBA" id="ARBA00022960"/>
    </source>
</evidence>
<dbReference type="Gene3D" id="2.160.10.10">
    <property type="entry name" value="Hexapeptide repeat proteins"/>
    <property type="match status" value="1"/>
</dbReference>
<gene>
    <name evidence="19" type="ORF">BHK98_00800</name>
</gene>
<feature type="domain" description="Mannose-1-phosphate guanyltransferase C-terminal" evidence="18">
    <location>
        <begin position="31"/>
        <end position="105"/>
    </location>
</feature>
<evidence type="ECO:0000256" key="7">
    <source>
        <dbReference type="ARBA" id="ARBA00022695"/>
    </source>
</evidence>
<dbReference type="InterPro" id="IPR050065">
    <property type="entry name" value="GlmU-like"/>
</dbReference>
<dbReference type="CDD" id="cd03353">
    <property type="entry name" value="LbH_GlmU_C"/>
    <property type="match status" value="1"/>
</dbReference>
<sequence length="246" mass="26606">MKYSEYQEKESERKRIAIAHLENGVDFADISSVYIDETVQIGAGTFIGPCVTLEGDTVIGANAKIYQNTRIRDSVIGDGVEIQSSVVLESSIGEESRIGPFAYVRPGSEIGRNCKIGDFVEVKNSTFGDGSKSAHLTYIGDSDIGEDVNLGCGVVFVNYDGTHKFRSTIGDGVFIGCNSNIISPVRIDDGAYVAAGSTITQDIPEDALGVARAKQKNIEGWATRRGLYNKKKKQLQKTEVHGGEEQ</sequence>
<evidence type="ECO:0000256" key="10">
    <source>
        <dbReference type="ARBA" id="ARBA00022842"/>
    </source>
</evidence>
<comment type="subcellular location">
    <subcellularLocation>
        <location evidence="2">Cytoplasm</location>
    </subcellularLocation>
</comment>
<comment type="catalytic activity">
    <reaction evidence="15">
        <text>alpha-D-glucosamine 1-phosphate + acetyl-CoA = N-acetyl-alpha-D-glucosamine 1-phosphate + CoA + H(+)</text>
        <dbReference type="Rhea" id="RHEA:13725"/>
        <dbReference type="ChEBI" id="CHEBI:15378"/>
        <dbReference type="ChEBI" id="CHEBI:57287"/>
        <dbReference type="ChEBI" id="CHEBI:57288"/>
        <dbReference type="ChEBI" id="CHEBI:57776"/>
        <dbReference type="ChEBI" id="CHEBI:58516"/>
        <dbReference type="EC" id="2.3.1.157"/>
    </reaction>
</comment>
<reference evidence="19 20" key="1">
    <citation type="journal article" date="2016" name="Appl. Environ. Microbiol.">
        <title>Function and Phylogeny of Bacterial Butyryl Coenzyme A:Acetate Transferases and Their Diversity in the Proximal Colon of Swine.</title>
        <authorList>
            <person name="Trachsel J."/>
            <person name="Bayles D.O."/>
            <person name="Looft T."/>
            <person name="Levine U.Y."/>
            <person name="Allen H.K."/>
        </authorList>
    </citation>
    <scope>NUCLEOTIDE SEQUENCE [LARGE SCALE GENOMIC DNA]</scope>
    <source>
        <strain evidence="19 20">68-3-10</strain>
    </source>
</reference>
<dbReference type="InterPro" id="IPR056729">
    <property type="entry name" value="GMPPB_C"/>
</dbReference>
<evidence type="ECO:0000256" key="14">
    <source>
        <dbReference type="ARBA" id="ARBA00023316"/>
    </source>
</evidence>
<evidence type="ECO:0000256" key="5">
    <source>
        <dbReference type="ARBA" id="ARBA00022490"/>
    </source>
</evidence>
<keyword evidence="9" id="KW-0677">Repeat</keyword>
<comment type="similarity">
    <text evidence="4">In the N-terminal section; belongs to the N-acetylglucosamine-1-phosphate uridyltransferase family.</text>
</comment>
<dbReference type="GO" id="GO:0008360">
    <property type="term" value="P:regulation of cell shape"/>
    <property type="evidence" value="ECO:0007669"/>
    <property type="project" value="UniProtKB-KW"/>
</dbReference>